<keyword evidence="9" id="KW-1185">Reference proteome</keyword>
<feature type="transmembrane region" description="Helical" evidence="7">
    <location>
        <begin position="301"/>
        <end position="320"/>
    </location>
</feature>
<evidence type="ECO:0000313" key="8">
    <source>
        <dbReference type="EMBL" id="WNO06255.1"/>
    </source>
</evidence>
<keyword evidence="6 7" id="KW-0472">Membrane</keyword>
<evidence type="ECO:0000256" key="5">
    <source>
        <dbReference type="ARBA" id="ARBA00022989"/>
    </source>
</evidence>
<dbReference type="CDD" id="cd13127">
    <property type="entry name" value="MATE_tuaB_like"/>
    <property type="match status" value="1"/>
</dbReference>
<feature type="transmembrane region" description="Helical" evidence="7">
    <location>
        <begin position="424"/>
        <end position="445"/>
    </location>
</feature>
<keyword evidence="3" id="KW-1003">Cell membrane</keyword>
<comment type="similarity">
    <text evidence="2">Belongs to the polysaccharide synthase family.</text>
</comment>
<dbReference type="PANTHER" id="PTHR30250:SF10">
    <property type="entry name" value="LIPOPOLYSACCHARIDE BIOSYNTHESIS PROTEIN WZXC"/>
    <property type="match status" value="1"/>
</dbReference>
<evidence type="ECO:0000313" key="9">
    <source>
        <dbReference type="Proteomes" id="UP001302257"/>
    </source>
</evidence>
<dbReference type="RefSeq" id="WP_313868968.1">
    <property type="nucleotide sequence ID" value="NZ_CP132507.1"/>
</dbReference>
<keyword evidence="5 7" id="KW-1133">Transmembrane helix</keyword>
<gene>
    <name evidence="8" type="ORF">RAN89_07455</name>
</gene>
<dbReference type="EMBL" id="CP132507">
    <property type="protein sequence ID" value="WNO06255.1"/>
    <property type="molecule type" value="Genomic_DNA"/>
</dbReference>
<keyword evidence="4 7" id="KW-0812">Transmembrane</keyword>
<evidence type="ECO:0000256" key="4">
    <source>
        <dbReference type="ARBA" id="ARBA00022692"/>
    </source>
</evidence>
<feature type="transmembrane region" description="Helical" evidence="7">
    <location>
        <begin position="186"/>
        <end position="202"/>
    </location>
</feature>
<feature type="transmembrane region" description="Helical" evidence="7">
    <location>
        <begin position="222"/>
        <end position="241"/>
    </location>
</feature>
<accession>A0ABZ0B2V2</accession>
<feature type="transmembrane region" description="Helical" evidence="7">
    <location>
        <begin position="393"/>
        <end position="412"/>
    </location>
</feature>
<feature type="transmembrane region" description="Helical" evidence="7">
    <location>
        <begin position="332"/>
        <end position="354"/>
    </location>
</feature>
<feature type="transmembrane region" description="Helical" evidence="7">
    <location>
        <begin position="160"/>
        <end position="180"/>
    </location>
</feature>
<evidence type="ECO:0000256" key="7">
    <source>
        <dbReference type="SAM" id="Phobius"/>
    </source>
</evidence>
<evidence type="ECO:0000256" key="2">
    <source>
        <dbReference type="ARBA" id="ARBA00007430"/>
    </source>
</evidence>
<feature type="transmembrane region" description="Helical" evidence="7">
    <location>
        <begin position="21"/>
        <end position="42"/>
    </location>
</feature>
<reference evidence="8 9" key="1">
    <citation type="submission" date="2023-08" db="EMBL/GenBank/DDBJ databases">
        <title>Rhodoferax potami sp. nov. and Rhodoferax mekongensis sp. nov., isolated from the Mekong River in Thailand.</title>
        <authorList>
            <person name="Kitikhun S."/>
            <person name="Charoenyingcharoen P."/>
            <person name="Siriarchawattana P."/>
            <person name="Likhitrattanapisal S."/>
            <person name="Nilsakha T."/>
            <person name="Chanpet A."/>
            <person name="Rattanawaree P."/>
            <person name="Ingsriswang S."/>
        </authorList>
    </citation>
    <scope>NUCLEOTIDE SEQUENCE [LARGE SCALE GENOMIC DNA]</scope>
    <source>
        <strain evidence="8 9">TBRC 17307</strain>
    </source>
</reference>
<dbReference type="Proteomes" id="UP001302257">
    <property type="component" value="Chromosome"/>
</dbReference>
<feature type="transmembrane region" description="Helical" evidence="7">
    <location>
        <begin position="457"/>
        <end position="482"/>
    </location>
</feature>
<feature type="transmembrane region" description="Helical" evidence="7">
    <location>
        <begin position="261"/>
        <end position="281"/>
    </location>
</feature>
<dbReference type="InterPro" id="IPR050833">
    <property type="entry name" value="Poly_Biosynth_Transport"/>
</dbReference>
<sequence length="513" mass="54979">MTGNEQNDASASKSSLGHKTAVAFSWGVFANLLKIALTLVVQGAMARFLGPSAFGLFAMGIMVMGLASYFADMGISTRLVQQQTIDNDDIAFALGINLMMSGLIAFGVVAGSDYLALFFGAPEASLIFKTMAPVFVINSVASVSVSLLRRNLDYRTIQLANLGGYVVGFAIVGMLCAIFLASAYALVAAYLTQALVNFLMLYRNTRHAFRLDFSFRKRGEHLAFGGTVLATNLINWCGGSIDKLIVGRTFNVQSLGHYSAAYNLIFAPIGALYQNLQSTVFSSMARMDADKPRMREAYLELVRAISLLVLPAFVCAYMLAHPLVLVVYGAQWSASGAFAQVFCLMAPLQLLWGISTPVLWNTGRKSVEASVQIPFILLSAVSMGLAAKHSSLAVAQVAAVAFCLRTVTIMMLACQTLQIGARQFALAILPALVLSACTGVVAWLVETQLAALHVLALLRLVIGGLVFAGTMVLAVLMVPSLIPRTLAAILQRLSARAPQWAHPILKRMNSGQT</sequence>
<protein>
    <submittedName>
        <fullName evidence="8">Lipopolysaccharide biosynthesis protein</fullName>
    </submittedName>
</protein>
<dbReference type="Pfam" id="PF13440">
    <property type="entry name" value="Polysacc_synt_3"/>
    <property type="match status" value="1"/>
</dbReference>
<evidence type="ECO:0000256" key="3">
    <source>
        <dbReference type="ARBA" id="ARBA00022475"/>
    </source>
</evidence>
<name>A0ABZ0B2V2_9BURK</name>
<dbReference type="PANTHER" id="PTHR30250">
    <property type="entry name" value="PST FAMILY PREDICTED COLANIC ACID TRANSPORTER"/>
    <property type="match status" value="1"/>
</dbReference>
<feature type="transmembrane region" description="Helical" evidence="7">
    <location>
        <begin position="366"/>
        <end position="387"/>
    </location>
</feature>
<feature type="transmembrane region" description="Helical" evidence="7">
    <location>
        <begin position="130"/>
        <end position="148"/>
    </location>
</feature>
<evidence type="ECO:0000256" key="1">
    <source>
        <dbReference type="ARBA" id="ARBA00004651"/>
    </source>
</evidence>
<proteinExistence type="inferred from homology"/>
<feature type="transmembrane region" description="Helical" evidence="7">
    <location>
        <begin position="90"/>
        <end position="110"/>
    </location>
</feature>
<organism evidence="8 9">
    <name type="scientific">Rhodoferax mekongensis</name>
    <dbReference type="NCBI Taxonomy" id="3068341"/>
    <lineage>
        <taxon>Bacteria</taxon>
        <taxon>Pseudomonadati</taxon>
        <taxon>Pseudomonadota</taxon>
        <taxon>Betaproteobacteria</taxon>
        <taxon>Burkholderiales</taxon>
        <taxon>Comamonadaceae</taxon>
        <taxon>Rhodoferax</taxon>
    </lineage>
</organism>
<comment type="subcellular location">
    <subcellularLocation>
        <location evidence="1">Cell membrane</location>
        <topology evidence="1">Multi-pass membrane protein</topology>
    </subcellularLocation>
</comment>
<evidence type="ECO:0000256" key="6">
    <source>
        <dbReference type="ARBA" id="ARBA00023136"/>
    </source>
</evidence>
<feature type="transmembrane region" description="Helical" evidence="7">
    <location>
        <begin position="48"/>
        <end position="70"/>
    </location>
</feature>